<sequence>MSRSADTMPPESASKKRRIRDTDVNEAPLRGVPSTAAGYLVDLHVALRLYPKYESVRIVGIQWPLQVYRPVLATVLPVMATAS</sequence>
<dbReference type="Proteomes" id="UP000054350">
    <property type="component" value="Unassembled WGS sequence"/>
</dbReference>
<evidence type="ECO:0000256" key="1">
    <source>
        <dbReference type="SAM" id="MobiDB-lite"/>
    </source>
</evidence>
<name>A0A0L0SR48_ALLM3</name>
<organism evidence="2 3">
    <name type="scientific">Allomyces macrogynus (strain ATCC 38327)</name>
    <name type="common">Allomyces javanicus var. macrogynus</name>
    <dbReference type="NCBI Taxonomy" id="578462"/>
    <lineage>
        <taxon>Eukaryota</taxon>
        <taxon>Fungi</taxon>
        <taxon>Fungi incertae sedis</taxon>
        <taxon>Blastocladiomycota</taxon>
        <taxon>Blastocladiomycetes</taxon>
        <taxon>Blastocladiales</taxon>
        <taxon>Blastocladiaceae</taxon>
        <taxon>Allomyces</taxon>
    </lineage>
</organism>
<evidence type="ECO:0000313" key="2">
    <source>
        <dbReference type="EMBL" id="KNE64966.1"/>
    </source>
</evidence>
<protein>
    <submittedName>
        <fullName evidence="2">Uncharacterized protein</fullName>
    </submittedName>
</protein>
<dbReference type="OrthoDB" id="10455080at2759"/>
<feature type="region of interest" description="Disordered" evidence="1">
    <location>
        <begin position="1"/>
        <end position="27"/>
    </location>
</feature>
<reference evidence="3" key="2">
    <citation type="submission" date="2009-11" db="EMBL/GenBank/DDBJ databases">
        <title>The Genome Sequence of Allomyces macrogynus strain ATCC 38327.</title>
        <authorList>
            <consortium name="The Broad Institute Genome Sequencing Platform"/>
            <person name="Russ C."/>
            <person name="Cuomo C."/>
            <person name="Shea T."/>
            <person name="Young S.K."/>
            <person name="Zeng Q."/>
            <person name="Koehrsen M."/>
            <person name="Haas B."/>
            <person name="Borodovsky M."/>
            <person name="Guigo R."/>
            <person name="Alvarado L."/>
            <person name="Berlin A."/>
            <person name="Borenstein D."/>
            <person name="Chen Z."/>
            <person name="Engels R."/>
            <person name="Freedman E."/>
            <person name="Gellesch M."/>
            <person name="Goldberg J."/>
            <person name="Griggs A."/>
            <person name="Gujja S."/>
            <person name="Heiman D."/>
            <person name="Hepburn T."/>
            <person name="Howarth C."/>
            <person name="Jen D."/>
            <person name="Larson L."/>
            <person name="Lewis B."/>
            <person name="Mehta T."/>
            <person name="Park D."/>
            <person name="Pearson M."/>
            <person name="Roberts A."/>
            <person name="Saif S."/>
            <person name="Shenoy N."/>
            <person name="Sisk P."/>
            <person name="Stolte C."/>
            <person name="Sykes S."/>
            <person name="Walk T."/>
            <person name="White J."/>
            <person name="Yandava C."/>
            <person name="Burger G."/>
            <person name="Gray M.W."/>
            <person name="Holland P.W.H."/>
            <person name="King N."/>
            <person name="Lang F.B.F."/>
            <person name="Roger A.J."/>
            <person name="Ruiz-Trillo I."/>
            <person name="Lander E."/>
            <person name="Nusbaum C."/>
        </authorList>
    </citation>
    <scope>NUCLEOTIDE SEQUENCE [LARGE SCALE GENOMIC DNA]</scope>
    <source>
        <strain evidence="3">ATCC 38327</strain>
    </source>
</reference>
<proteinExistence type="predicted"/>
<keyword evidence="3" id="KW-1185">Reference proteome</keyword>
<reference evidence="2 3" key="1">
    <citation type="submission" date="2009-11" db="EMBL/GenBank/DDBJ databases">
        <title>Annotation of Allomyces macrogynus ATCC 38327.</title>
        <authorList>
            <consortium name="The Broad Institute Genome Sequencing Platform"/>
            <person name="Russ C."/>
            <person name="Cuomo C."/>
            <person name="Burger G."/>
            <person name="Gray M.W."/>
            <person name="Holland P.W.H."/>
            <person name="King N."/>
            <person name="Lang F.B.F."/>
            <person name="Roger A.J."/>
            <person name="Ruiz-Trillo I."/>
            <person name="Young S.K."/>
            <person name="Zeng Q."/>
            <person name="Gargeya S."/>
            <person name="Fitzgerald M."/>
            <person name="Haas B."/>
            <person name="Abouelleil A."/>
            <person name="Alvarado L."/>
            <person name="Arachchi H.M."/>
            <person name="Berlin A."/>
            <person name="Chapman S.B."/>
            <person name="Gearin G."/>
            <person name="Goldberg J."/>
            <person name="Griggs A."/>
            <person name="Gujja S."/>
            <person name="Hansen M."/>
            <person name="Heiman D."/>
            <person name="Howarth C."/>
            <person name="Larimer J."/>
            <person name="Lui A."/>
            <person name="MacDonald P.J.P."/>
            <person name="McCowen C."/>
            <person name="Montmayeur A."/>
            <person name="Murphy C."/>
            <person name="Neiman D."/>
            <person name="Pearson M."/>
            <person name="Priest M."/>
            <person name="Roberts A."/>
            <person name="Saif S."/>
            <person name="Shea T."/>
            <person name="Sisk P."/>
            <person name="Stolte C."/>
            <person name="Sykes S."/>
            <person name="Wortman J."/>
            <person name="Nusbaum C."/>
            <person name="Birren B."/>
        </authorList>
    </citation>
    <scope>NUCLEOTIDE SEQUENCE [LARGE SCALE GENOMIC DNA]</scope>
    <source>
        <strain evidence="2 3">ATCC 38327</strain>
    </source>
</reference>
<gene>
    <name evidence="2" type="ORF">AMAG_10631</name>
</gene>
<dbReference type="AlphaFoldDB" id="A0A0L0SR48"/>
<dbReference type="EMBL" id="GG745346">
    <property type="protein sequence ID" value="KNE64966.1"/>
    <property type="molecule type" value="Genomic_DNA"/>
</dbReference>
<dbReference type="VEuPathDB" id="FungiDB:AMAG_10631"/>
<evidence type="ECO:0000313" key="3">
    <source>
        <dbReference type="Proteomes" id="UP000054350"/>
    </source>
</evidence>
<accession>A0A0L0SR48</accession>